<gene>
    <name evidence="1" type="ORF">BRO54_0174</name>
</gene>
<organism evidence="1 2">
    <name type="scientific">Geobacillus proteiniphilus</name>
    <dbReference type="NCBI Taxonomy" id="860353"/>
    <lineage>
        <taxon>Bacteria</taxon>
        <taxon>Bacillati</taxon>
        <taxon>Bacillota</taxon>
        <taxon>Bacilli</taxon>
        <taxon>Bacillales</taxon>
        <taxon>Anoxybacillaceae</taxon>
        <taxon>Geobacillus</taxon>
    </lineage>
</organism>
<dbReference type="AlphaFoldDB" id="A0A1Q5TAF0"/>
<evidence type="ECO:0000313" key="2">
    <source>
        <dbReference type="Proteomes" id="UP000186030"/>
    </source>
</evidence>
<comment type="caution">
    <text evidence="1">The sequence shown here is derived from an EMBL/GenBank/DDBJ whole genome shotgun (WGS) entry which is preliminary data.</text>
</comment>
<reference evidence="1 2" key="1">
    <citation type="submission" date="2016-11" db="EMBL/GenBank/DDBJ databases">
        <authorList>
            <person name="Kadnikov V."/>
            <person name="Nazina T."/>
        </authorList>
    </citation>
    <scope>NUCLEOTIDE SEQUENCE [LARGE SCALE GENOMIC DNA]</scope>
    <source>
        <strain evidence="1 2">1017</strain>
    </source>
</reference>
<dbReference type="Proteomes" id="UP000186030">
    <property type="component" value="Unassembled WGS sequence"/>
</dbReference>
<reference evidence="2" key="2">
    <citation type="submission" date="2017-01" db="EMBL/GenBank/DDBJ databases">
        <title>Genome sequencing and annotation of Geobacillus sp. 1017, a Hydrocarbon-Oxidizing Thermophilic Bacterium Isolated from a Heavy Oil Reservoir (China).</title>
        <authorList>
            <person name="Kadnikov V.V."/>
            <person name="Mardanov A.V."/>
            <person name="Poltaraus A.B."/>
            <person name="Sokolova D.S."/>
            <person name="Semenova E.M."/>
            <person name="Ravin N.V."/>
            <person name="Tourova T.P."/>
            <person name="Nazina T.N."/>
        </authorList>
    </citation>
    <scope>NUCLEOTIDE SEQUENCE [LARGE SCALE GENOMIC DNA]</scope>
    <source>
        <strain evidence="2">1017</strain>
    </source>
</reference>
<protein>
    <submittedName>
        <fullName evidence="1">Uncharacterized protein</fullName>
    </submittedName>
</protein>
<evidence type="ECO:0000313" key="1">
    <source>
        <dbReference type="EMBL" id="OKO97161.1"/>
    </source>
</evidence>
<proteinExistence type="predicted"/>
<dbReference type="EMBL" id="MQMG01000001">
    <property type="protein sequence ID" value="OKO97161.1"/>
    <property type="molecule type" value="Genomic_DNA"/>
</dbReference>
<sequence>MATKAGGPPGLFYARLRRKRIVAEVGFSLPADGAPRAFSFVKFYKPGYRTIQ</sequence>
<dbReference type="RefSeq" id="WP_156773254.1">
    <property type="nucleotide sequence ID" value="NZ_MQMG01000001.1"/>
</dbReference>
<name>A0A1Q5TAF0_9BACL</name>
<accession>A0A1Q5TAF0</accession>